<keyword evidence="2" id="KW-0812">Transmembrane</keyword>
<evidence type="ECO:0000256" key="1">
    <source>
        <dbReference type="SAM" id="Coils"/>
    </source>
</evidence>
<proteinExistence type="predicted"/>
<reference evidence="3" key="1">
    <citation type="journal article" date="2014" name="Int. J. Syst. Evol. Microbiol.">
        <title>Complete genome sequence of Corynebacterium casei LMG S-19264T (=DSM 44701T), isolated from a smear-ripened cheese.</title>
        <authorList>
            <consortium name="US DOE Joint Genome Institute (JGI-PGF)"/>
            <person name="Walter F."/>
            <person name="Albersmeier A."/>
            <person name="Kalinowski J."/>
            <person name="Ruckert C."/>
        </authorList>
    </citation>
    <scope>NUCLEOTIDE SEQUENCE</scope>
    <source>
        <strain evidence="3">VKM B-1513</strain>
    </source>
</reference>
<evidence type="ECO:0008006" key="5">
    <source>
        <dbReference type="Google" id="ProtNLM"/>
    </source>
</evidence>
<organism evidence="3 4">
    <name type="scientific">Maricaulis virginensis</name>
    <dbReference type="NCBI Taxonomy" id="144022"/>
    <lineage>
        <taxon>Bacteria</taxon>
        <taxon>Pseudomonadati</taxon>
        <taxon>Pseudomonadota</taxon>
        <taxon>Alphaproteobacteria</taxon>
        <taxon>Maricaulales</taxon>
        <taxon>Maricaulaceae</taxon>
        <taxon>Maricaulis</taxon>
    </lineage>
</organism>
<feature type="coiled-coil region" evidence="1">
    <location>
        <begin position="41"/>
        <end position="68"/>
    </location>
</feature>
<keyword evidence="1" id="KW-0175">Coiled coil</keyword>
<evidence type="ECO:0000313" key="4">
    <source>
        <dbReference type="Proteomes" id="UP001143486"/>
    </source>
</evidence>
<keyword evidence="2" id="KW-0472">Membrane</keyword>
<keyword evidence="2" id="KW-1133">Transmembrane helix</keyword>
<evidence type="ECO:0000313" key="3">
    <source>
        <dbReference type="EMBL" id="GLK53462.1"/>
    </source>
</evidence>
<reference evidence="3" key="2">
    <citation type="submission" date="2023-01" db="EMBL/GenBank/DDBJ databases">
        <authorList>
            <person name="Sun Q."/>
            <person name="Evtushenko L."/>
        </authorList>
    </citation>
    <scope>NUCLEOTIDE SEQUENCE</scope>
    <source>
        <strain evidence="3">VKM B-1513</strain>
    </source>
</reference>
<dbReference type="RefSeq" id="WP_271187814.1">
    <property type="nucleotide sequence ID" value="NZ_BSFE01000011.1"/>
</dbReference>
<dbReference type="AlphaFoldDB" id="A0A9W6IN84"/>
<keyword evidence="4" id="KW-1185">Reference proteome</keyword>
<protein>
    <recommendedName>
        <fullName evidence="5">Heavy metal resistance protein</fullName>
    </recommendedName>
</protein>
<evidence type="ECO:0000256" key="2">
    <source>
        <dbReference type="SAM" id="Phobius"/>
    </source>
</evidence>
<sequence length="144" mass="15780">MLRPGIFASVLGVLGGFLGVWLGIFVFEGEHASSTNLHSIVHDELRLSDEQEDAIAQLESEFATVRADYEADMEAARQRIGTALLRDHELSADVSTAAQEFHAAMGGLQLETLNHILAMRAELDPEQARAFDLRLAQEFDAASQ</sequence>
<dbReference type="Pfam" id="PF13801">
    <property type="entry name" value="Metal_resist"/>
    <property type="match status" value="1"/>
</dbReference>
<name>A0A9W6IN84_9PROT</name>
<accession>A0A9W6IN84</accession>
<gene>
    <name evidence="3" type="ORF">GCM10017621_29700</name>
</gene>
<feature type="transmembrane region" description="Helical" evidence="2">
    <location>
        <begin position="6"/>
        <end position="27"/>
    </location>
</feature>
<dbReference type="EMBL" id="BSFE01000011">
    <property type="protein sequence ID" value="GLK53462.1"/>
    <property type="molecule type" value="Genomic_DNA"/>
</dbReference>
<dbReference type="Proteomes" id="UP001143486">
    <property type="component" value="Unassembled WGS sequence"/>
</dbReference>
<dbReference type="InterPro" id="IPR025961">
    <property type="entry name" value="Metal_resist"/>
</dbReference>
<dbReference type="Gene3D" id="1.20.120.1490">
    <property type="match status" value="1"/>
</dbReference>
<comment type="caution">
    <text evidence="3">The sequence shown here is derived from an EMBL/GenBank/DDBJ whole genome shotgun (WGS) entry which is preliminary data.</text>
</comment>